<dbReference type="InterPro" id="IPR011760">
    <property type="entry name" value="PsdUridine_synth_TruD_insert"/>
</dbReference>
<keyword evidence="2 4" id="KW-0819">tRNA processing</keyword>
<dbReference type="PROSITE" id="PS01268">
    <property type="entry name" value="UPF0024"/>
    <property type="match status" value="1"/>
</dbReference>
<gene>
    <name evidence="4 6" type="primary">truD</name>
    <name evidence="6" type="ORF">GHYDROH2_10330</name>
</gene>
<dbReference type="AlphaFoldDB" id="A0A9W6FZ93"/>
<dbReference type="SUPFAM" id="SSF55120">
    <property type="entry name" value="Pseudouridine synthase"/>
    <property type="match status" value="1"/>
</dbReference>
<name>A0A9W6FZ93_9BACT</name>
<dbReference type="RefSeq" id="WP_214185951.1">
    <property type="nucleotide sequence ID" value="NZ_BSDS01000001.1"/>
</dbReference>
<evidence type="ECO:0000259" key="5">
    <source>
        <dbReference type="PROSITE" id="PS50984"/>
    </source>
</evidence>
<dbReference type="InterPro" id="IPR042214">
    <property type="entry name" value="TruD_catalytic"/>
</dbReference>
<comment type="catalytic activity">
    <reaction evidence="4">
        <text>uridine(13) in tRNA = pseudouridine(13) in tRNA</text>
        <dbReference type="Rhea" id="RHEA:42540"/>
        <dbReference type="Rhea" id="RHEA-COMP:10105"/>
        <dbReference type="Rhea" id="RHEA-COMP:10106"/>
        <dbReference type="ChEBI" id="CHEBI:65314"/>
        <dbReference type="ChEBI" id="CHEBI:65315"/>
        <dbReference type="EC" id="5.4.99.27"/>
    </reaction>
</comment>
<dbReference type="Gene3D" id="1.10.1510.30">
    <property type="match status" value="1"/>
</dbReference>
<accession>A0A9W6FZ93</accession>
<dbReference type="EC" id="5.4.99.27" evidence="4"/>
<keyword evidence="7" id="KW-1185">Reference proteome</keyword>
<dbReference type="PROSITE" id="PS50984">
    <property type="entry name" value="TRUD"/>
    <property type="match status" value="1"/>
</dbReference>
<feature type="active site" description="Nucleophile" evidence="4">
    <location>
        <position position="79"/>
    </location>
</feature>
<feature type="domain" description="TRUD" evidence="5">
    <location>
        <begin position="154"/>
        <end position="364"/>
    </location>
</feature>
<comment type="similarity">
    <text evidence="1 4">Belongs to the pseudouridine synthase TruD family.</text>
</comment>
<dbReference type="Gene3D" id="3.30.70.3160">
    <property type="match status" value="1"/>
</dbReference>
<comment type="function">
    <text evidence="4">Responsible for synthesis of pseudouridine from uracil-13 in transfer RNAs.</text>
</comment>
<sequence>MSGGERYLTAGLPGTGGTIKETADDFVVEEIPLYLPCGEGEHVYALIEKRGVTTLDAIRRLARVLKLSERDVGYAGMKDARGVTRQTVSLPRVKPEEVLALELPGISVLSAERHRNKLKLGHLAGNRFRIRVRGVVPDAVARVEAILAVLERRGVPNRFGEQRYGAQGNSHLIGRAMLAGDWRAAVDLLVGDPSKVTGEAWRSAIEAYQRGELEESLRLFPGHCRTERDVIQRLVKRPDDFEGAFRAVNPRLRKLYLSACQSALFDHVVEARLDSLDTVQEGDLAWKHANGACFLVTDPAAEAPRAEHFEISPTGPLFGCRMMMPEGEEGALERSLLAAEGVEPASFDLPGGLRMEGERRPLRVPLGDPRASADADGLVLEFSLPKGSYATAVLREVVKGG</sequence>
<dbReference type="GO" id="GO:0005829">
    <property type="term" value="C:cytosol"/>
    <property type="evidence" value="ECO:0007669"/>
    <property type="project" value="TreeGrafter"/>
</dbReference>
<evidence type="ECO:0000256" key="2">
    <source>
        <dbReference type="ARBA" id="ARBA00022694"/>
    </source>
</evidence>
<reference evidence="6" key="1">
    <citation type="submission" date="2022-12" db="EMBL/GenBank/DDBJ databases">
        <title>Reference genome sequencing for broad-spectrum identification of bacterial and archaeal isolates by mass spectrometry.</title>
        <authorList>
            <person name="Sekiguchi Y."/>
            <person name="Tourlousse D.M."/>
        </authorList>
    </citation>
    <scope>NUCLEOTIDE SEQUENCE</scope>
    <source>
        <strain evidence="6">H2</strain>
    </source>
</reference>
<dbReference type="NCBIfam" id="TIGR00094">
    <property type="entry name" value="tRNA_TruD_broad"/>
    <property type="match status" value="1"/>
</dbReference>
<dbReference type="Pfam" id="PF01142">
    <property type="entry name" value="TruD"/>
    <property type="match status" value="1"/>
</dbReference>
<dbReference type="PANTHER" id="PTHR47811">
    <property type="entry name" value="TRNA PSEUDOURIDINE SYNTHASE D"/>
    <property type="match status" value="1"/>
</dbReference>
<organism evidence="6 7">
    <name type="scientific">Geobacter hydrogenophilus</name>
    <dbReference type="NCBI Taxonomy" id="40983"/>
    <lineage>
        <taxon>Bacteria</taxon>
        <taxon>Pseudomonadati</taxon>
        <taxon>Thermodesulfobacteriota</taxon>
        <taxon>Desulfuromonadia</taxon>
        <taxon>Geobacterales</taxon>
        <taxon>Geobacteraceae</taxon>
        <taxon>Geobacter</taxon>
    </lineage>
</organism>
<keyword evidence="3 4" id="KW-0413">Isomerase</keyword>
<evidence type="ECO:0000313" key="6">
    <source>
        <dbReference type="EMBL" id="GLI37532.1"/>
    </source>
</evidence>
<dbReference type="InterPro" id="IPR020103">
    <property type="entry name" value="PsdUridine_synth_cat_dom_sf"/>
</dbReference>
<dbReference type="PIRSF" id="PIRSF037016">
    <property type="entry name" value="Pseudouridin_synth_euk_prd"/>
    <property type="match status" value="1"/>
</dbReference>
<evidence type="ECO:0000256" key="3">
    <source>
        <dbReference type="ARBA" id="ARBA00023235"/>
    </source>
</evidence>
<evidence type="ECO:0000256" key="1">
    <source>
        <dbReference type="ARBA" id="ARBA00007953"/>
    </source>
</evidence>
<dbReference type="Gene3D" id="3.30.2350.20">
    <property type="entry name" value="TruD, catalytic domain"/>
    <property type="match status" value="1"/>
</dbReference>
<dbReference type="EMBL" id="BSDS01000001">
    <property type="protein sequence ID" value="GLI37532.1"/>
    <property type="molecule type" value="Genomic_DNA"/>
</dbReference>
<dbReference type="GO" id="GO:0031119">
    <property type="term" value="P:tRNA pseudouridine synthesis"/>
    <property type="evidence" value="ECO:0007669"/>
    <property type="project" value="UniProtKB-UniRule"/>
</dbReference>
<proteinExistence type="inferred from homology"/>
<protein>
    <recommendedName>
        <fullName evidence="4">tRNA pseudouridine synthase D</fullName>
        <ecNumber evidence="4">5.4.99.27</ecNumber>
    </recommendedName>
    <alternativeName>
        <fullName evidence="4">tRNA pseudouridine(13) synthase</fullName>
    </alternativeName>
    <alternativeName>
        <fullName evidence="4">tRNA pseudouridylate synthase D</fullName>
    </alternativeName>
    <alternativeName>
        <fullName evidence="4">tRNA-uridine isomerase D</fullName>
    </alternativeName>
</protein>
<dbReference type="InterPro" id="IPR020119">
    <property type="entry name" value="PsdUridine_synth_TruD_CS"/>
</dbReference>
<dbReference type="GO" id="GO:0003723">
    <property type="term" value="F:RNA binding"/>
    <property type="evidence" value="ECO:0007669"/>
    <property type="project" value="InterPro"/>
</dbReference>
<dbReference type="InterPro" id="IPR050170">
    <property type="entry name" value="TruD_pseudoU_synthase"/>
</dbReference>
<evidence type="ECO:0000313" key="7">
    <source>
        <dbReference type="Proteomes" id="UP001144352"/>
    </source>
</evidence>
<dbReference type="InterPro" id="IPR001656">
    <property type="entry name" value="PsdUridine_synth_TruD"/>
</dbReference>
<dbReference type="PANTHER" id="PTHR47811:SF1">
    <property type="entry name" value="TRNA PSEUDOURIDINE SYNTHASE D"/>
    <property type="match status" value="1"/>
</dbReference>
<dbReference type="GO" id="GO:0160150">
    <property type="term" value="F:tRNA pseudouridine(13) synthase activity"/>
    <property type="evidence" value="ECO:0007669"/>
    <property type="project" value="UniProtKB-EC"/>
</dbReference>
<evidence type="ECO:0000256" key="4">
    <source>
        <dbReference type="HAMAP-Rule" id="MF_01082"/>
    </source>
</evidence>
<dbReference type="HAMAP" id="MF_01082">
    <property type="entry name" value="TruD"/>
    <property type="match status" value="1"/>
</dbReference>
<dbReference type="Proteomes" id="UP001144352">
    <property type="component" value="Unassembled WGS sequence"/>
</dbReference>
<comment type="caution">
    <text evidence="6">The sequence shown here is derived from an EMBL/GenBank/DDBJ whole genome shotgun (WGS) entry which is preliminary data.</text>
</comment>